<feature type="domain" description="DAC" evidence="1">
    <location>
        <begin position="14"/>
        <end position="174"/>
    </location>
</feature>
<comment type="caution">
    <text evidence="2">The sequence shown here is derived from an EMBL/GenBank/DDBJ whole genome shotgun (WGS) entry which is preliminary data.</text>
</comment>
<evidence type="ECO:0000313" key="2">
    <source>
        <dbReference type="EMBL" id="KAA9404667.1"/>
    </source>
</evidence>
<accession>A0A5J5LDN6</accession>
<dbReference type="AlphaFoldDB" id="A0A5J5LDN6"/>
<gene>
    <name evidence="2" type="ORF">EGO51_18315</name>
</gene>
<proteinExistence type="predicted"/>
<evidence type="ECO:0000313" key="3">
    <source>
        <dbReference type="Proteomes" id="UP000326244"/>
    </source>
</evidence>
<dbReference type="SUPFAM" id="SSF143597">
    <property type="entry name" value="YojJ-like"/>
    <property type="match status" value="1"/>
</dbReference>
<dbReference type="InterPro" id="IPR036888">
    <property type="entry name" value="DNA_integrity_DisA_N_sf"/>
</dbReference>
<dbReference type="EMBL" id="RQWK01000003">
    <property type="protein sequence ID" value="KAA9404667.1"/>
    <property type="molecule type" value="Genomic_DNA"/>
</dbReference>
<dbReference type="Gene3D" id="3.40.1700.10">
    <property type="entry name" value="DNA integrity scanning protein, DisA, N-terminal domain"/>
    <property type="match status" value="1"/>
</dbReference>
<dbReference type="Proteomes" id="UP000326244">
    <property type="component" value="Unassembled WGS sequence"/>
</dbReference>
<dbReference type="GeneID" id="25157867"/>
<dbReference type="OMA" id="GSRHMSA"/>
<dbReference type="PROSITE" id="PS51794">
    <property type="entry name" value="DAC"/>
    <property type="match status" value="1"/>
</dbReference>
<name>A0A5J5LDN6_HALHI</name>
<organism evidence="2 3">
    <name type="scientific">Haloarcula hispanica</name>
    <dbReference type="NCBI Taxonomy" id="51589"/>
    <lineage>
        <taxon>Archaea</taxon>
        <taxon>Methanobacteriati</taxon>
        <taxon>Methanobacteriota</taxon>
        <taxon>Stenosarchaea group</taxon>
        <taxon>Halobacteria</taxon>
        <taxon>Halobacteriales</taxon>
        <taxon>Haloarculaceae</taxon>
        <taxon>Haloarcula</taxon>
    </lineage>
</organism>
<dbReference type="InterPro" id="IPR003390">
    <property type="entry name" value="DNA_integrity_scan_DisA_N"/>
</dbReference>
<dbReference type="Pfam" id="PF02457">
    <property type="entry name" value="DAC"/>
    <property type="match status" value="1"/>
</dbReference>
<evidence type="ECO:0000259" key="1">
    <source>
        <dbReference type="PROSITE" id="PS51794"/>
    </source>
</evidence>
<protein>
    <recommendedName>
        <fullName evidence="1">DAC domain-containing protein</fullName>
    </recommendedName>
</protein>
<dbReference type="RefSeq" id="WP_014030783.1">
    <property type="nucleotide sequence ID" value="NZ_BAABRG010000006.1"/>
</dbReference>
<sequence length="183" mass="20591">MTDPDPLRVEYTTVRELIDFLMYTVESISLGFDRWEEEHIRGPGLYFVIVTGVHSGAYADSLGENMWPTETCQVVSEDLDRLVEAARTVGFTRDGAVIISTDGTIQEQMVRIKSQSDADEDTPLDYADWMGTKHLSAIEVSVRSEVVAAITLSEEDGRMSLFQDGSYEDYKRHELGGVWRPSD</sequence>
<reference evidence="2 3" key="1">
    <citation type="submission" date="2018-11" db="EMBL/GenBank/DDBJ databases">
        <title>Genomic analysis of Haloarcula hispanica CBA1121.</title>
        <authorList>
            <person name="Kim Y.B."/>
            <person name="Roh S.W."/>
        </authorList>
    </citation>
    <scope>NUCLEOTIDE SEQUENCE [LARGE SCALE GENOMIC DNA]</scope>
    <source>
        <strain evidence="2 3">CBA1121</strain>
    </source>
</reference>